<evidence type="ECO:0000313" key="9">
    <source>
        <dbReference type="EMBL" id="GIE53474.1"/>
    </source>
</evidence>
<name>A0A919JLZ0_9ACTN</name>
<dbReference type="InterPro" id="IPR036922">
    <property type="entry name" value="Rieske_2Fe-2S_sf"/>
</dbReference>
<evidence type="ECO:0000256" key="5">
    <source>
        <dbReference type="ARBA" id="ARBA00034078"/>
    </source>
</evidence>
<evidence type="ECO:0000256" key="1">
    <source>
        <dbReference type="ARBA" id="ARBA00022714"/>
    </source>
</evidence>
<gene>
    <name evidence="9" type="ORF">Ani05nite_70080</name>
</gene>
<dbReference type="Pfam" id="PF09990">
    <property type="entry name" value="DUF2231"/>
    <property type="match status" value="1"/>
</dbReference>
<evidence type="ECO:0000259" key="8">
    <source>
        <dbReference type="PROSITE" id="PS51296"/>
    </source>
</evidence>
<dbReference type="Proteomes" id="UP000647172">
    <property type="component" value="Unassembled WGS sequence"/>
</dbReference>
<feature type="transmembrane region" description="Helical" evidence="7">
    <location>
        <begin position="51"/>
        <end position="69"/>
    </location>
</feature>
<dbReference type="EMBL" id="BOMQ01000085">
    <property type="protein sequence ID" value="GIE53474.1"/>
    <property type="molecule type" value="Genomic_DNA"/>
</dbReference>
<evidence type="ECO:0000256" key="7">
    <source>
        <dbReference type="SAM" id="Phobius"/>
    </source>
</evidence>
<proteinExistence type="inferred from homology"/>
<keyword evidence="7" id="KW-1133">Transmembrane helix</keyword>
<evidence type="ECO:0000256" key="2">
    <source>
        <dbReference type="ARBA" id="ARBA00022723"/>
    </source>
</evidence>
<organism evidence="9 10">
    <name type="scientific">Actinoplanes nipponensis</name>
    <dbReference type="NCBI Taxonomy" id="135950"/>
    <lineage>
        <taxon>Bacteria</taxon>
        <taxon>Bacillati</taxon>
        <taxon>Actinomycetota</taxon>
        <taxon>Actinomycetes</taxon>
        <taxon>Micromonosporales</taxon>
        <taxon>Micromonosporaceae</taxon>
        <taxon>Actinoplanes</taxon>
    </lineage>
</organism>
<dbReference type="AlphaFoldDB" id="A0A919JLZ0"/>
<feature type="transmembrane region" description="Helical" evidence="7">
    <location>
        <begin position="140"/>
        <end position="161"/>
    </location>
</feature>
<comment type="cofactor">
    <cofactor evidence="5">
        <name>[2Fe-2S] cluster</name>
        <dbReference type="ChEBI" id="CHEBI:190135"/>
    </cofactor>
</comment>
<keyword evidence="4" id="KW-0411">Iron-sulfur</keyword>
<dbReference type="Gene3D" id="2.102.10.10">
    <property type="entry name" value="Rieske [2Fe-2S] iron-sulphur domain"/>
    <property type="match status" value="1"/>
</dbReference>
<evidence type="ECO:0000256" key="3">
    <source>
        <dbReference type="ARBA" id="ARBA00023004"/>
    </source>
</evidence>
<comment type="similarity">
    <text evidence="6">Belongs to the bacterial ring-hydroxylating dioxygenase ferredoxin component family.</text>
</comment>
<evidence type="ECO:0000256" key="6">
    <source>
        <dbReference type="ARBA" id="ARBA00038001"/>
    </source>
</evidence>
<keyword evidence="1" id="KW-0001">2Fe-2S</keyword>
<comment type="caution">
    <text evidence="9">The sequence shown here is derived from an EMBL/GenBank/DDBJ whole genome shotgun (WGS) entry which is preliminary data.</text>
</comment>
<dbReference type="SUPFAM" id="SSF50022">
    <property type="entry name" value="ISP domain"/>
    <property type="match status" value="1"/>
</dbReference>
<dbReference type="CDD" id="cd03467">
    <property type="entry name" value="Rieske"/>
    <property type="match status" value="1"/>
</dbReference>
<dbReference type="GO" id="GO:0004497">
    <property type="term" value="F:monooxygenase activity"/>
    <property type="evidence" value="ECO:0007669"/>
    <property type="project" value="UniProtKB-ARBA"/>
</dbReference>
<feature type="domain" description="Rieske" evidence="8">
    <location>
        <begin position="181"/>
        <end position="281"/>
    </location>
</feature>
<sequence length="284" mass="29552">MVRQTISRLEQASALDAVSDRLQGVVQSVIKSRRLRDLLHGTWLGHPLHPVLVQLPVGAFMSAAVLDALPGQDRAATTLIAVGTAGATPAIAAGFVDWSSLSRDQRRVGLVHATANTVALGLYAGSLAARLSGRRGLGKILGYAGLSIAGAGAYLGGHLSYQQGAQMNHGSSEVLRLPEDWAEVGEVAALPEGKPTVRTIGDVRVLLYRLGNEVTAMVERCGHQGGPLGEGDVVGSGEEACVVCPWHGSTFRLKDGLVVHGPAGGDQPTLRTRICDGVLSIATP</sequence>
<dbReference type="Pfam" id="PF00355">
    <property type="entry name" value="Rieske"/>
    <property type="match status" value="1"/>
</dbReference>
<reference evidence="9" key="1">
    <citation type="submission" date="2021-01" db="EMBL/GenBank/DDBJ databases">
        <title>Whole genome shotgun sequence of Actinoplanes nipponensis NBRC 14063.</title>
        <authorList>
            <person name="Komaki H."/>
            <person name="Tamura T."/>
        </authorList>
    </citation>
    <scope>NUCLEOTIDE SEQUENCE</scope>
    <source>
        <strain evidence="9">NBRC 14063</strain>
    </source>
</reference>
<evidence type="ECO:0000313" key="10">
    <source>
        <dbReference type="Proteomes" id="UP000647172"/>
    </source>
</evidence>
<dbReference type="PANTHER" id="PTHR21496">
    <property type="entry name" value="FERREDOXIN-RELATED"/>
    <property type="match status" value="1"/>
</dbReference>
<keyword evidence="10" id="KW-1185">Reference proteome</keyword>
<dbReference type="RefSeq" id="WP_203775564.1">
    <property type="nucleotide sequence ID" value="NZ_BOMQ01000085.1"/>
</dbReference>
<dbReference type="InterPro" id="IPR017941">
    <property type="entry name" value="Rieske_2Fe-2S"/>
</dbReference>
<dbReference type="PANTHER" id="PTHR21496:SF0">
    <property type="entry name" value="RIESKE DOMAIN-CONTAINING PROTEIN"/>
    <property type="match status" value="1"/>
</dbReference>
<dbReference type="GO" id="GO:0046872">
    <property type="term" value="F:metal ion binding"/>
    <property type="evidence" value="ECO:0007669"/>
    <property type="project" value="UniProtKB-KW"/>
</dbReference>
<feature type="transmembrane region" description="Helical" evidence="7">
    <location>
        <begin position="76"/>
        <end position="96"/>
    </location>
</feature>
<keyword evidence="3" id="KW-0408">Iron</keyword>
<keyword evidence="7" id="KW-0812">Transmembrane</keyword>
<evidence type="ECO:0000256" key="4">
    <source>
        <dbReference type="ARBA" id="ARBA00023014"/>
    </source>
</evidence>
<dbReference type="GO" id="GO:0051537">
    <property type="term" value="F:2 iron, 2 sulfur cluster binding"/>
    <property type="evidence" value="ECO:0007669"/>
    <property type="project" value="UniProtKB-KW"/>
</dbReference>
<dbReference type="PROSITE" id="PS51296">
    <property type="entry name" value="RIESKE"/>
    <property type="match status" value="1"/>
</dbReference>
<keyword evidence="2" id="KW-0479">Metal-binding</keyword>
<keyword evidence="7" id="KW-0472">Membrane</keyword>
<feature type="transmembrane region" description="Helical" evidence="7">
    <location>
        <begin position="108"/>
        <end position="128"/>
    </location>
</feature>
<dbReference type="InterPro" id="IPR019251">
    <property type="entry name" value="DUF2231_TM"/>
</dbReference>
<accession>A0A919JLZ0</accession>
<dbReference type="GO" id="GO:0016705">
    <property type="term" value="F:oxidoreductase activity, acting on paired donors, with incorporation or reduction of molecular oxygen"/>
    <property type="evidence" value="ECO:0007669"/>
    <property type="project" value="UniProtKB-ARBA"/>
</dbReference>
<protein>
    <recommendedName>
        <fullName evidence="8">Rieske domain-containing protein</fullName>
    </recommendedName>
</protein>